<dbReference type="InterPro" id="IPR008457">
    <property type="entry name" value="Cu-R_CopD_dom"/>
</dbReference>
<dbReference type="RefSeq" id="WP_138326212.1">
    <property type="nucleotide sequence ID" value="NZ_VCDI01000003.1"/>
</dbReference>
<feature type="domain" description="Copper resistance protein D" evidence="2">
    <location>
        <begin position="53"/>
        <end position="149"/>
    </location>
</feature>
<evidence type="ECO:0000256" key="1">
    <source>
        <dbReference type="SAM" id="Phobius"/>
    </source>
</evidence>
<keyword evidence="1" id="KW-1133">Transmembrane helix</keyword>
<evidence type="ECO:0000313" key="4">
    <source>
        <dbReference type="Proteomes" id="UP000305654"/>
    </source>
</evidence>
<keyword evidence="4" id="KW-1185">Reference proteome</keyword>
<dbReference type="AlphaFoldDB" id="A0A5R9JAW9"/>
<protein>
    <recommendedName>
        <fullName evidence="2">Copper resistance protein D domain-containing protein</fullName>
    </recommendedName>
</protein>
<evidence type="ECO:0000313" key="3">
    <source>
        <dbReference type="EMBL" id="TLU72751.1"/>
    </source>
</evidence>
<dbReference type="EMBL" id="VCDI01000003">
    <property type="protein sequence ID" value="TLU72751.1"/>
    <property type="molecule type" value="Genomic_DNA"/>
</dbReference>
<comment type="caution">
    <text evidence="3">The sequence shown here is derived from an EMBL/GenBank/DDBJ whole genome shotgun (WGS) entry which is preliminary data.</text>
</comment>
<dbReference type="OrthoDB" id="8419862at2"/>
<dbReference type="Pfam" id="PF05425">
    <property type="entry name" value="CopD"/>
    <property type="match status" value="1"/>
</dbReference>
<dbReference type="GO" id="GO:0016020">
    <property type="term" value="C:membrane"/>
    <property type="evidence" value="ECO:0007669"/>
    <property type="project" value="InterPro"/>
</dbReference>
<name>A0A5R9JAW9_9PROT</name>
<feature type="transmembrane region" description="Helical" evidence="1">
    <location>
        <begin position="61"/>
        <end position="79"/>
    </location>
</feature>
<feature type="transmembrane region" description="Helical" evidence="1">
    <location>
        <begin position="132"/>
        <end position="151"/>
    </location>
</feature>
<accession>A0A5R9JAW9</accession>
<gene>
    <name evidence="3" type="ORF">FE263_12050</name>
</gene>
<feature type="transmembrane region" description="Helical" evidence="1">
    <location>
        <begin position="91"/>
        <end position="111"/>
    </location>
</feature>
<proteinExistence type="predicted"/>
<keyword evidence="1" id="KW-0472">Membrane</keyword>
<dbReference type="Proteomes" id="UP000305654">
    <property type="component" value="Unassembled WGS sequence"/>
</dbReference>
<organism evidence="3 4">
    <name type="scientific">Lichenicoccus roseus</name>
    <dbReference type="NCBI Taxonomy" id="2683649"/>
    <lineage>
        <taxon>Bacteria</taxon>
        <taxon>Pseudomonadati</taxon>
        <taxon>Pseudomonadota</taxon>
        <taxon>Alphaproteobacteria</taxon>
        <taxon>Acetobacterales</taxon>
        <taxon>Acetobacteraceae</taxon>
        <taxon>Lichenicoccus</taxon>
    </lineage>
</organism>
<feature type="transmembrane region" description="Helical" evidence="1">
    <location>
        <begin position="6"/>
        <end position="33"/>
    </location>
</feature>
<sequence>MQSAPATILWGLVLAVHLAAMAAWVGGMVYALFVLRPSLGLLDATQRTSVQLQTLKRFLRLIWHVMPLVLVTGWAMEIFREGGFAGANWHINAMQGLGVLMALLFGAIYFGPFQKARRALRPQPATFERIRSLISIKLALGILVIVVASLGHQF</sequence>
<evidence type="ECO:0000259" key="2">
    <source>
        <dbReference type="Pfam" id="PF05425"/>
    </source>
</evidence>
<reference evidence="3 4" key="1">
    <citation type="submission" date="2019-05" db="EMBL/GenBank/DDBJ databases">
        <authorList>
            <person name="Pankratov T."/>
            <person name="Grouzdev D."/>
        </authorList>
    </citation>
    <scope>NUCLEOTIDE SEQUENCE [LARGE SCALE GENOMIC DNA]</scope>
    <source>
        <strain evidence="3 4">KEBCLARHB70R</strain>
    </source>
</reference>
<keyword evidence="1" id="KW-0812">Transmembrane</keyword>